<keyword evidence="10" id="KW-1185">Reference proteome</keyword>
<dbReference type="SUPFAM" id="SSF51905">
    <property type="entry name" value="FAD/NAD(P)-binding domain"/>
    <property type="match status" value="1"/>
</dbReference>
<accession>A0A194AJV1</accession>
<dbReference type="OrthoDB" id="9806179at2"/>
<keyword evidence="3" id="KW-0274">FAD</keyword>
<comment type="caution">
    <text evidence="9">The sequence shown here is derived from an EMBL/GenBank/DDBJ whole genome shotgun (WGS) entry which is preliminary data.</text>
</comment>
<proteinExistence type="inferred from homology"/>
<evidence type="ECO:0000256" key="3">
    <source>
        <dbReference type="ARBA" id="ARBA00022827"/>
    </source>
</evidence>
<name>A0A194AJV1_9BACT</name>
<dbReference type="Pfam" id="PF07992">
    <property type="entry name" value="Pyr_redox_2"/>
    <property type="match status" value="1"/>
</dbReference>
<dbReference type="InterPro" id="IPR012336">
    <property type="entry name" value="Thioredoxin-like_fold"/>
</dbReference>
<dbReference type="Pfam" id="PF13192">
    <property type="entry name" value="Thioredoxin_3"/>
    <property type="match status" value="1"/>
</dbReference>
<dbReference type="AlphaFoldDB" id="A0A194AJV1"/>
<keyword evidence="4" id="KW-0560">Oxidoreductase</keyword>
<reference evidence="10" key="1">
    <citation type="submission" date="2016-06" db="EMBL/GenBank/DDBJ databases">
        <title>Draft genome sequence of Desulfoplanes formicivorans strain Pf12B.</title>
        <authorList>
            <person name="Watanabe M."/>
            <person name="Kojima H."/>
            <person name="Fukui M."/>
        </authorList>
    </citation>
    <scope>NUCLEOTIDE SEQUENCE [LARGE SCALE GENOMIC DNA]</scope>
    <source>
        <strain evidence="10">Pf12B</strain>
    </source>
</reference>
<dbReference type="GO" id="GO:0016668">
    <property type="term" value="F:oxidoreductase activity, acting on a sulfur group of donors, NAD(P) as acceptor"/>
    <property type="evidence" value="ECO:0007669"/>
    <property type="project" value="UniProtKB-ARBA"/>
</dbReference>
<feature type="domain" description="Thioredoxin-like fold" evidence="8">
    <location>
        <begin position="143"/>
        <end position="220"/>
    </location>
</feature>
<dbReference type="STRING" id="1592317.DPF_2247"/>
<dbReference type="PANTHER" id="PTHR48105">
    <property type="entry name" value="THIOREDOXIN REDUCTASE 1-RELATED-RELATED"/>
    <property type="match status" value="1"/>
</dbReference>
<dbReference type="InterPro" id="IPR036249">
    <property type="entry name" value="Thioredoxin-like_sf"/>
</dbReference>
<evidence type="ECO:0000259" key="7">
    <source>
        <dbReference type="Pfam" id="PF07992"/>
    </source>
</evidence>
<dbReference type="InterPro" id="IPR036188">
    <property type="entry name" value="FAD/NAD-bd_sf"/>
</dbReference>
<evidence type="ECO:0000256" key="2">
    <source>
        <dbReference type="ARBA" id="ARBA00022630"/>
    </source>
</evidence>
<dbReference type="InterPro" id="IPR008255">
    <property type="entry name" value="Pyr_nucl-diS_OxRdtase_2_AS"/>
</dbReference>
<protein>
    <submittedName>
        <fullName evidence="9">Thioredoxin reductase</fullName>
    </submittedName>
</protein>
<dbReference type="EMBL" id="BDFE01000017">
    <property type="protein sequence ID" value="GAU09520.1"/>
    <property type="molecule type" value="Genomic_DNA"/>
</dbReference>
<gene>
    <name evidence="9" type="ORF">DPF_2247</name>
</gene>
<evidence type="ECO:0000256" key="5">
    <source>
        <dbReference type="ARBA" id="ARBA00023157"/>
    </source>
</evidence>
<evidence type="ECO:0000259" key="8">
    <source>
        <dbReference type="Pfam" id="PF13192"/>
    </source>
</evidence>
<dbReference type="RefSeq" id="WP_069859734.1">
    <property type="nucleotide sequence ID" value="NZ_BDFE01000017.1"/>
</dbReference>
<organism evidence="9 10">
    <name type="scientific">Desulfoplanes formicivorans</name>
    <dbReference type="NCBI Taxonomy" id="1592317"/>
    <lineage>
        <taxon>Bacteria</taxon>
        <taxon>Pseudomonadati</taxon>
        <taxon>Thermodesulfobacteriota</taxon>
        <taxon>Desulfovibrionia</taxon>
        <taxon>Desulfovibrionales</taxon>
        <taxon>Desulfoplanaceae</taxon>
        <taxon>Desulfoplanes</taxon>
    </lineage>
</organism>
<dbReference type="PROSITE" id="PS00573">
    <property type="entry name" value="PYRIDINE_REDOX_2"/>
    <property type="match status" value="1"/>
</dbReference>
<keyword evidence="6" id="KW-0676">Redox-active center</keyword>
<evidence type="ECO:0000313" key="9">
    <source>
        <dbReference type="EMBL" id="GAU09520.1"/>
    </source>
</evidence>
<evidence type="ECO:0000256" key="1">
    <source>
        <dbReference type="ARBA" id="ARBA00009333"/>
    </source>
</evidence>
<evidence type="ECO:0000256" key="4">
    <source>
        <dbReference type="ARBA" id="ARBA00023002"/>
    </source>
</evidence>
<dbReference type="Proteomes" id="UP000095200">
    <property type="component" value="Unassembled WGS sequence"/>
</dbReference>
<dbReference type="SUPFAM" id="SSF52833">
    <property type="entry name" value="Thioredoxin-like"/>
    <property type="match status" value="2"/>
</dbReference>
<dbReference type="Gene3D" id="3.50.50.60">
    <property type="entry name" value="FAD/NAD(P)-binding domain"/>
    <property type="match status" value="2"/>
</dbReference>
<dbReference type="PRINTS" id="PR00368">
    <property type="entry name" value="FADPNR"/>
</dbReference>
<keyword evidence="2" id="KW-0285">Flavoprotein</keyword>
<dbReference type="InterPro" id="IPR023753">
    <property type="entry name" value="FAD/NAD-binding_dom"/>
</dbReference>
<evidence type="ECO:0000256" key="6">
    <source>
        <dbReference type="ARBA" id="ARBA00023284"/>
    </source>
</evidence>
<feature type="domain" description="FAD/NAD(P)-binding" evidence="7">
    <location>
        <begin position="242"/>
        <end position="525"/>
    </location>
</feature>
<dbReference type="Gene3D" id="3.40.30.10">
    <property type="entry name" value="Glutaredoxin"/>
    <property type="match status" value="2"/>
</dbReference>
<keyword evidence="5" id="KW-1015">Disulfide bond</keyword>
<sequence length="538" mass="58160">MCPLFAKDKEKKWLLDAPSREHLKNVFKEHLDKDVQILLFASEEENQPYGEFCRSLLHDLHRLDARISFEEYDLSSPQAKTHDVTRAPTLLVQPDQYAIRFTGAPAGEEAQTLIQTLFLVSTGRSGLAEDARATLAALKEKRHVRIFVNPGCPYCPAQVLNGIKAAIERPDLVAVECIETGENQDLAEAFHVGSVPHTVYGPELETNGMEPEQVFMEQLVTLVPSKEVAGEDFLSGEEMSIDLVIAGAGPAGLAAGIYASRAGLSAVVLEGGIVGGQVAVTPVVENYPGFSSIGGKELVAVLLDQARAYLPVQEGEEVVDVSLGRHVTVTSTKGRYRCKALLVATGATWKHLGLDGEERFLGRGISYCASCDGYLYKGKEVLVVGGGNTALTEALHLRNLGVDVRIVHRRDAFRAEKHLQDAVEREKIPVLWNKIVVGLHGKDVLGEVELEDTQTKEIQKVKVHGVFLAIGIKPNTSIVTPLGIKVDANGYVQTDGQGRTSLPRIYAAGDVTGGVQQIVTAVSEGSVAAMSVFEDLGR</sequence>
<dbReference type="InterPro" id="IPR050097">
    <property type="entry name" value="Ferredoxin-NADP_redctase_2"/>
</dbReference>
<evidence type="ECO:0000313" key="10">
    <source>
        <dbReference type="Proteomes" id="UP000095200"/>
    </source>
</evidence>
<comment type="similarity">
    <text evidence="1">Belongs to the class-II pyridine nucleotide-disulfide oxidoreductase family.</text>
</comment>
<dbReference type="PRINTS" id="PR00469">
    <property type="entry name" value="PNDRDTASEII"/>
</dbReference>